<dbReference type="InterPro" id="IPR041247">
    <property type="entry name" value="Rad52_fam"/>
</dbReference>
<evidence type="ECO:0000256" key="2">
    <source>
        <dbReference type="ARBA" id="ARBA00022763"/>
    </source>
</evidence>
<keyword evidence="3" id="KW-0234">DNA repair</keyword>
<dbReference type="EMBL" id="JBHSPH010000002">
    <property type="protein sequence ID" value="MFC5861718.1"/>
    <property type="molecule type" value="Genomic_DNA"/>
</dbReference>
<evidence type="ECO:0000313" key="5">
    <source>
        <dbReference type="Proteomes" id="UP001596091"/>
    </source>
</evidence>
<dbReference type="RefSeq" id="WP_263337256.1">
    <property type="nucleotide sequence ID" value="NZ_JAGSYH010000004.1"/>
</dbReference>
<comment type="similarity">
    <text evidence="1">Belongs to the RAD52 family.</text>
</comment>
<comment type="caution">
    <text evidence="4">The sequence shown here is derived from an EMBL/GenBank/DDBJ whole genome shotgun (WGS) entry which is preliminary data.</text>
</comment>
<reference evidence="5" key="1">
    <citation type="journal article" date="2019" name="Int. J. Syst. Evol. Microbiol.">
        <title>The Global Catalogue of Microorganisms (GCM) 10K type strain sequencing project: providing services to taxonomists for standard genome sequencing and annotation.</title>
        <authorList>
            <consortium name="The Broad Institute Genomics Platform"/>
            <consortium name="The Broad Institute Genome Sequencing Center for Infectious Disease"/>
            <person name="Wu L."/>
            <person name="Ma J."/>
        </authorList>
    </citation>
    <scope>NUCLEOTIDE SEQUENCE [LARGE SCALE GENOMIC DNA]</scope>
    <source>
        <strain evidence="5">JCM 4087</strain>
    </source>
</reference>
<proteinExistence type="inferred from homology"/>
<name>A0ABW1EFE5_9BACT</name>
<evidence type="ECO:0000256" key="3">
    <source>
        <dbReference type="ARBA" id="ARBA00023204"/>
    </source>
</evidence>
<protein>
    <submittedName>
        <fullName evidence="4">Rad52/Rad22 family DNA repair protein</fullName>
    </submittedName>
</protein>
<evidence type="ECO:0000256" key="1">
    <source>
        <dbReference type="ARBA" id="ARBA00006638"/>
    </source>
</evidence>
<organism evidence="4 5">
    <name type="scientific">Acidicapsa dinghuensis</name>
    <dbReference type="NCBI Taxonomy" id="2218256"/>
    <lineage>
        <taxon>Bacteria</taxon>
        <taxon>Pseudomonadati</taxon>
        <taxon>Acidobacteriota</taxon>
        <taxon>Terriglobia</taxon>
        <taxon>Terriglobales</taxon>
        <taxon>Acidobacteriaceae</taxon>
        <taxon>Acidicapsa</taxon>
    </lineage>
</organism>
<sequence>MASNEAKAVVDTDALFTQLAEPFHSSEIKWRVTHTTHDGSRGAVIAFADPRAYTDRLNQLFTPSGWTRNYDVTTVSSVTRIKRDKVIQTGKVLVTCALTIARLGTHTGSGEQWADEQNAMTAAEAQSFKRASSCFGLGRYLYNLPETWVPLDNRGRPIKLPTLPAWALPKTNQTVGNSNPACGPRPPAVHHGPIDQRTTTKIEGFRRILGNALYGEILWRAGHTHRANDIPNAQFQANVAEAMERAVRGVHKANSLAQQLGEASFIAVMDKLQIESMTTIPRLESLKTLVTELEEEAARSVA</sequence>
<keyword evidence="5" id="KW-1185">Reference proteome</keyword>
<evidence type="ECO:0000313" key="4">
    <source>
        <dbReference type="EMBL" id="MFC5861718.1"/>
    </source>
</evidence>
<keyword evidence="2" id="KW-0227">DNA damage</keyword>
<gene>
    <name evidence="4" type="ORF">ACFPT7_05395</name>
</gene>
<dbReference type="Pfam" id="PF04098">
    <property type="entry name" value="Rad52_Rad22"/>
    <property type="match status" value="1"/>
</dbReference>
<dbReference type="Proteomes" id="UP001596091">
    <property type="component" value="Unassembled WGS sequence"/>
</dbReference>
<accession>A0ABW1EFE5</accession>